<organism evidence="2 3">
    <name type="scientific">Rubinisphaera italica</name>
    <dbReference type="NCBI Taxonomy" id="2527969"/>
    <lineage>
        <taxon>Bacteria</taxon>
        <taxon>Pseudomonadati</taxon>
        <taxon>Planctomycetota</taxon>
        <taxon>Planctomycetia</taxon>
        <taxon>Planctomycetales</taxon>
        <taxon>Planctomycetaceae</taxon>
        <taxon>Rubinisphaera</taxon>
    </lineage>
</organism>
<name>A0A5C5XNV4_9PLAN</name>
<dbReference type="Proteomes" id="UP000316095">
    <property type="component" value="Unassembled WGS sequence"/>
</dbReference>
<keyword evidence="3" id="KW-1185">Reference proteome</keyword>
<dbReference type="AlphaFoldDB" id="A0A5C5XNV4"/>
<keyword evidence="1" id="KW-1133">Transmembrane helix</keyword>
<gene>
    <name evidence="2" type="ORF">Pan54_48240</name>
</gene>
<dbReference type="RefSeq" id="WP_146505804.1">
    <property type="nucleotide sequence ID" value="NZ_SJPG01000001.1"/>
</dbReference>
<evidence type="ECO:0000313" key="3">
    <source>
        <dbReference type="Proteomes" id="UP000316095"/>
    </source>
</evidence>
<reference evidence="2 3" key="1">
    <citation type="submission" date="2019-02" db="EMBL/GenBank/DDBJ databases">
        <title>Deep-cultivation of Planctomycetes and their phenomic and genomic characterization uncovers novel biology.</title>
        <authorList>
            <person name="Wiegand S."/>
            <person name="Jogler M."/>
            <person name="Boedeker C."/>
            <person name="Pinto D."/>
            <person name="Vollmers J."/>
            <person name="Rivas-Marin E."/>
            <person name="Kohn T."/>
            <person name="Peeters S.H."/>
            <person name="Heuer A."/>
            <person name="Rast P."/>
            <person name="Oberbeckmann S."/>
            <person name="Bunk B."/>
            <person name="Jeske O."/>
            <person name="Meyerdierks A."/>
            <person name="Storesund J.E."/>
            <person name="Kallscheuer N."/>
            <person name="Luecker S."/>
            <person name="Lage O.M."/>
            <person name="Pohl T."/>
            <person name="Merkel B.J."/>
            <person name="Hornburger P."/>
            <person name="Mueller R.-W."/>
            <person name="Bruemmer F."/>
            <person name="Labrenz M."/>
            <person name="Spormann A.M."/>
            <person name="Op Den Camp H."/>
            <person name="Overmann J."/>
            <person name="Amann R."/>
            <person name="Jetten M.S.M."/>
            <person name="Mascher T."/>
            <person name="Medema M.H."/>
            <person name="Devos D.P."/>
            <person name="Kaster A.-K."/>
            <person name="Ovreas L."/>
            <person name="Rohde M."/>
            <person name="Galperin M.Y."/>
            <person name="Jogler C."/>
        </authorList>
    </citation>
    <scope>NUCLEOTIDE SEQUENCE [LARGE SCALE GENOMIC DNA]</scope>
    <source>
        <strain evidence="2 3">Pan54</strain>
    </source>
</reference>
<keyword evidence="1" id="KW-0812">Transmembrane</keyword>
<protein>
    <recommendedName>
        <fullName evidence="4">Carboxypeptidase regulatory-like domain-containing protein</fullName>
    </recommendedName>
</protein>
<evidence type="ECO:0000313" key="2">
    <source>
        <dbReference type="EMBL" id="TWT64063.1"/>
    </source>
</evidence>
<keyword evidence="1" id="KW-0472">Membrane</keyword>
<accession>A0A5C5XNV4</accession>
<dbReference type="EMBL" id="SJPG01000001">
    <property type="protein sequence ID" value="TWT64063.1"/>
    <property type="molecule type" value="Genomic_DNA"/>
</dbReference>
<feature type="transmembrane region" description="Helical" evidence="1">
    <location>
        <begin position="12"/>
        <end position="33"/>
    </location>
</feature>
<sequence length="451" mass="49445">MSENSPNKTGAFLFASVLVCVLLAGLIGGGYFLNQYLTTLTTITPTAASTTSSPATPAMMYFEPGQEEVTGRVLLPSGTENTDDLLIYYAVSGHENSGGDIYQTGVFGPVQGEFSHRIRSGNVILYTEHPDYALTYAGPISNFPGLQTEEFRLELTKGRELEVELKDDKGNPISNATVSAAPVISAHQFGSFREAEKIDENVYLLKMMPATTLRIRLSAPGYSTREEDIDDYDHWSTQMQIAKPTTGKVFDADGNPVAGAKLRHLLVADEFEDPTHDALMTTTAEDGTFILDQLAEDAIYFGIVETPDMQRTLFNELKEDQKDVEIKIPKTGIITGTIRGDFSLLKTINNNQPIVGIQQLLTFTEKTRGSHSHSSYSPFDTPYSASINDLVNVTNEDGVGTFVFHGTLPGKIEIQIGPYLVPIDSNGQDDWHVELDLTTGKSDVKINPEKR</sequence>
<evidence type="ECO:0008006" key="4">
    <source>
        <dbReference type="Google" id="ProtNLM"/>
    </source>
</evidence>
<proteinExistence type="predicted"/>
<dbReference type="OrthoDB" id="279966at2"/>
<evidence type="ECO:0000256" key="1">
    <source>
        <dbReference type="SAM" id="Phobius"/>
    </source>
</evidence>
<comment type="caution">
    <text evidence="2">The sequence shown here is derived from an EMBL/GenBank/DDBJ whole genome shotgun (WGS) entry which is preliminary data.</text>
</comment>